<evidence type="ECO:0000313" key="3">
    <source>
        <dbReference type="EMBL" id="CDH59917.1"/>
    </source>
</evidence>
<dbReference type="AlphaFoldDB" id="A0A068SDK8"/>
<dbReference type="Proteomes" id="UP000027586">
    <property type="component" value="Unassembled WGS sequence"/>
</dbReference>
<organism evidence="3 4">
    <name type="scientific">Lichtheimia corymbifera JMRC:FSU:9682</name>
    <dbReference type="NCBI Taxonomy" id="1263082"/>
    <lineage>
        <taxon>Eukaryota</taxon>
        <taxon>Fungi</taxon>
        <taxon>Fungi incertae sedis</taxon>
        <taxon>Mucoromycota</taxon>
        <taxon>Mucoromycotina</taxon>
        <taxon>Mucoromycetes</taxon>
        <taxon>Mucorales</taxon>
        <taxon>Lichtheimiaceae</taxon>
        <taxon>Lichtheimia</taxon>
    </lineage>
</organism>
<dbReference type="VEuPathDB" id="FungiDB:LCOR_10718.1"/>
<keyword evidence="1" id="KW-0732">Signal</keyword>
<dbReference type="Pfam" id="PF10342">
    <property type="entry name" value="Kre9_KNH"/>
    <property type="match status" value="1"/>
</dbReference>
<accession>A0A068SDK8</accession>
<name>A0A068SDK8_9FUNG</name>
<keyword evidence="4" id="KW-1185">Reference proteome</keyword>
<sequence length="220" mass="23953">MMLVCAIGIMSCKEQYLKALSSMFVNAGLFVDEPDRSQSETLGIASAVLESRNIYNSRRCYRVIPVSIMKSTGILLTIISASMGLGALADIALLEPWANTTWTSGGKGNIHWKSEASENNAFCDIQLMNGNITDGQLVAYITDPHAPVPCSSNSYTVSPLNDLSDGLYWIRVGTKDRWAYSHQFRFKGSGGVDTHDIKSKLAAVYSGCISFSHISQNLSP</sequence>
<proteinExistence type="predicted"/>
<protein>
    <recommendedName>
        <fullName evidence="2">Yeast cell wall synthesis Kre9/Knh1-like N-terminal domain-containing protein</fullName>
    </recommendedName>
</protein>
<gene>
    <name evidence="3" type="ORF">LCOR_10718.1</name>
</gene>
<dbReference type="EMBL" id="CBTN010000078">
    <property type="protein sequence ID" value="CDH59917.1"/>
    <property type="molecule type" value="Genomic_DNA"/>
</dbReference>
<comment type="caution">
    <text evidence="3">The sequence shown here is derived from an EMBL/GenBank/DDBJ whole genome shotgun (WGS) entry which is preliminary data.</text>
</comment>
<evidence type="ECO:0000256" key="1">
    <source>
        <dbReference type="ARBA" id="ARBA00022729"/>
    </source>
</evidence>
<evidence type="ECO:0000259" key="2">
    <source>
        <dbReference type="Pfam" id="PF10342"/>
    </source>
</evidence>
<dbReference type="OrthoDB" id="5564519at2759"/>
<reference evidence="3" key="1">
    <citation type="submission" date="2013-08" db="EMBL/GenBank/DDBJ databases">
        <title>Gene expansion shapes genome architecture in the human pathogen Lichtheimia corymbifera: an evolutionary genomics analysis in the ancient terrestrial Mucorales (Mucoromycotina).</title>
        <authorList>
            <person name="Schwartze V.U."/>
            <person name="Winter S."/>
            <person name="Shelest E."/>
            <person name="Marcet-Houben M."/>
            <person name="Horn F."/>
            <person name="Wehner S."/>
            <person name="Hoffmann K."/>
            <person name="Riege K."/>
            <person name="Sammeth M."/>
            <person name="Nowrousian M."/>
            <person name="Valiante V."/>
            <person name="Linde J."/>
            <person name="Jacobsen I.D."/>
            <person name="Marz M."/>
            <person name="Brakhage A.A."/>
            <person name="Gabaldon T."/>
            <person name="Bocker S."/>
            <person name="Voigt K."/>
        </authorList>
    </citation>
    <scope>NUCLEOTIDE SEQUENCE [LARGE SCALE GENOMIC DNA]</scope>
    <source>
        <strain evidence="3">FSU 9682</strain>
    </source>
</reference>
<feature type="domain" description="Yeast cell wall synthesis Kre9/Knh1-like N-terminal" evidence="2">
    <location>
        <begin position="96"/>
        <end position="185"/>
    </location>
</feature>
<dbReference type="STRING" id="1263082.A0A068SDK8"/>
<dbReference type="InterPro" id="IPR018466">
    <property type="entry name" value="Kre9/Knh1-like_N"/>
</dbReference>
<evidence type="ECO:0000313" key="4">
    <source>
        <dbReference type="Proteomes" id="UP000027586"/>
    </source>
</evidence>